<dbReference type="Gene3D" id="1.10.10.10">
    <property type="entry name" value="Winged helix-like DNA-binding domain superfamily/Winged helix DNA-binding domain"/>
    <property type="match status" value="1"/>
</dbReference>
<organism evidence="5 6">
    <name type="scientific">Breznakibacter xylanolyticus</name>
    <dbReference type="NCBI Taxonomy" id="990"/>
    <lineage>
        <taxon>Bacteria</taxon>
        <taxon>Pseudomonadati</taxon>
        <taxon>Bacteroidota</taxon>
        <taxon>Bacteroidia</taxon>
        <taxon>Marinilabiliales</taxon>
        <taxon>Marinilabiliaceae</taxon>
        <taxon>Breznakibacter</taxon>
    </lineage>
</organism>
<keyword evidence="3" id="KW-0804">Transcription</keyword>
<dbReference type="CDD" id="cd06170">
    <property type="entry name" value="LuxR_C_like"/>
    <property type="match status" value="1"/>
</dbReference>
<keyword evidence="1" id="KW-0805">Transcription regulation</keyword>
<evidence type="ECO:0000313" key="5">
    <source>
        <dbReference type="EMBL" id="PZX18069.1"/>
    </source>
</evidence>
<dbReference type="InterPro" id="IPR016032">
    <property type="entry name" value="Sig_transdc_resp-reg_C-effctor"/>
</dbReference>
<dbReference type="SUPFAM" id="SSF46894">
    <property type="entry name" value="C-terminal effector domain of the bipartite response regulators"/>
    <property type="match status" value="1"/>
</dbReference>
<protein>
    <submittedName>
        <fullName evidence="5">Regulatory LuxR family protein</fullName>
    </submittedName>
</protein>
<proteinExistence type="predicted"/>
<dbReference type="PROSITE" id="PS50043">
    <property type="entry name" value="HTH_LUXR_2"/>
    <property type="match status" value="1"/>
</dbReference>
<comment type="caution">
    <text evidence="5">The sequence shown here is derived from an EMBL/GenBank/DDBJ whole genome shotgun (WGS) entry which is preliminary data.</text>
</comment>
<dbReference type="InterPro" id="IPR000792">
    <property type="entry name" value="Tscrpt_reg_LuxR_C"/>
</dbReference>
<evidence type="ECO:0000256" key="2">
    <source>
        <dbReference type="ARBA" id="ARBA00023125"/>
    </source>
</evidence>
<evidence type="ECO:0000313" key="6">
    <source>
        <dbReference type="Proteomes" id="UP000249239"/>
    </source>
</evidence>
<dbReference type="PRINTS" id="PR00038">
    <property type="entry name" value="HTHLUXR"/>
</dbReference>
<dbReference type="GO" id="GO:0003677">
    <property type="term" value="F:DNA binding"/>
    <property type="evidence" value="ECO:0007669"/>
    <property type="project" value="UniProtKB-KW"/>
</dbReference>
<dbReference type="GO" id="GO:0006355">
    <property type="term" value="P:regulation of DNA-templated transcription"/>
    <property type="evidence" value="ECO:0007669"/>
    <property type="project" value="InterPro"/>
</dbReference>
<dbReference type="PANTHER" id="PTHR44688:SF16">
    <property type="entry name" value="DNA-BINDING TRANSCRIPTIONAL ACTIVATOR DEVR_DOSR"/>
    <property type="match status" value="1"/>
</dbReference>
<dbReference type="EMBL" id="QKZK01000007">
    <property type="protein sequence ID" value="PZX18069.1"/>
    <property type="molecule type" value="Genomic_DNA"/>
</dbReference>
<keyword evidence="6" id="KW-1185">Reference proteome</keyword>
<keyword evidence="2" id="KW-0238">DNA-binding</keyword>
<dbReference type="OrthoDB" id="1727128at2"/>
<reference evidence="5 6" key="1">
    <citation type="submission" date="2018-06" db="EMBL/GenBank/DDBJ databases">
        <title>Genomic Encyclopedia of Archaeal and Bacterial Type Strains, Phase II (KMG-II): from individual species to whole genera.</title>
        <authorList>
            <person name="Goeker M."/>
        </authorList>
    </citation>
    <scope>NUCLEOTIDE SEQUENCE [LARGE SCALE GENOMIC DNA]</scope>
    <source>
        <strain evidence="5 6">DSM 6779</strain>
    </source>
</reference>
<evidence type="ECO:0000256" key="3">
    <source>
        <dbReference type="ARBA" id="ARBA00023163"/>
    </source>
</evidence>
<dbReference type="PANTHER" id="PTHR44688">
    <property type="entry name" value="DNA-BINDING TRANSCRIPTIONAL ACTIVATOR DEVR_DOSR"/>
    <property type="match status" value="1"/>
</dbReference>
<dbReference type="AlphaFoldDB" id="A0A2W7Q8J3"/>
<sequence>MKPSEFYTAPNNEVMIQDESGTHQLSQGDSDFLEKMEGIIHEFYPDADKALCENYKPSRSNPSYYRFLKVRRFIKCNFGQYDNVMDIDHLGRMNFEFVPCPLRGECKYDGIICNPKFNSSLSQREMEVMQMAYEGRTDDDIASTLFISLNTVNNHRKNSFKKLNIHSMADFIRYAKDKNLFKR</sequence>
<dbReference type="Proteomes" id="UP000249239">
    <property type="component" value="Unassembled WGS sequence"/>
</dbReference>
<dbReference type="RefSeq" id="WP_111444814.1">
    <property type="nucleotide sequence ID" value="NZ_QKZK01000007.1"/>
</dbReference>
<dbReference type="Pfam" id="PF00196">
    <property type="entry name" value="GerE"/>
    <property type="match status" value="1"/>
</dbReference>
<dbReference type="InterPro" id="IPR036388">
    <property type="entry name" value="WH-like_DNA-bd_sf"/>
</dbReference>
<feature type="domain" description="HTH luxR-type" evidence="4">
    <location>
        <begin position="114"/>
        <end position="179"/>
    </location>
</feature>
<dbReference type="SMART" id="SM00421">
    <property type="entry name" value="HTH_LUXR"/>
    <property type="match status" value="1"/>
</dbReference>
<evidence type="ECO:0000256" key="1">
    <source>
        <dbReference type="ARBA" id="ARBA00023015"/>
    </source>
</evidence>
<name>A0A2W7Q8J3_9BACT</name>
<evidence type="ECO:0000259" key="4">
    <source>
        <dbReference type="PROSITE" id="PS50043"/>
    </source>
</evidence>
<gene>
    <name evidence="5" type="ORF">LX69_01105</name>
</gene>
<accession>A0A2W7Q8J3</accession>